<keyword evidence="1" id="KW-0472">Membrane</keyword>
<dbReference type="InterPro" id="IPR049746">
    <property type="entry name" value="TcpD-like_C"/>
</dbReference>
<dbReference type="Proteomes" id="UP000673375">
    <property type="component" value="Unassembled WGS sequence"/>
</dbReference>
<feature type="transmembrane region" description="Helical" evidence="1">
    <location>
        <begin position="24"/>
        <end position="41"/>
    </location>
</feature>
<sequence>MSKLKILTAGLPSAKGPFDYIQEQGKYVLLGLMIYAFIKYYKDEKWGKMTISGIAGGIVLMFIGAPDMVGNALKAVGNLFMPQ</sequence>
<keyword evidence="1" id="KW-1133">Transmembrane helix</keyword>
<dbReference type="RefSeq" id="WP_209557921.1">
    <property type="nucleotide sequence ID" value="NZ_JAEDXU010000006.1"/>
</dbReference>
<proteinExistence type="predicted"/>
<evidence type="ECO:0000256" key="1">
    <source>
        <dbReference type="SAM" id="Phobius"/>
    </source>
</evidence>
<evidence type="ECO:0000313" key="2">
    <source>
        <dbReference type="EMBL" id="MBP1047140.1"/>
    </source>
</evidence>
<protein>
    <recommendedName>
        <fullName evidence="4">Conjugal transfer protein</fullName>
    </recommendedName>
</protein>
<evidence type="ECO:0000313" key="3">
    <source>
        <dbReference type="Proteomes" id="UP000673375"/>
    </source>
</evidence>
<dbReference type="EMBL" id="JAEDXU010000006">
    <property type="protein sequence ID" value="MBP1047140.1"/>
    <property type="molecule type" value="Genomic_DNA"/>
</dbReference>
<keyword evidence="1" id="KW-0812">Transmembrane</keyword>
<gene>
    <name evidence="2" type="ORF">I6N96_12735</name>
</gene>
<keyword evidence="3" id="KW-1185">Reference proteome</keyword>
<feature type="transmembrane region" description="Helical" evidence="1">
    <location>
        <begin position="53"/>
        <end position="73"/>
    </location>
</feature>
<comment type="caution">
    <text evidence="2">The sequence shown here is derived from an EMBL/GenBank/DDBJ whole genome shotgun (WGS) entry which is preliminary data.</text>
</comment>
<accession>A0ABS4CM74</accession>
<reference evidence="2 3" key="1">
    <citation type="submission" date="2020-12" db="EMBL/GenBank/DDBJ databases">
        <title>Vagococcus allomyrinae sp. nov. and Enterococcus lavae sp. nov., isolated from the larvae of Allomyrina dichotoma.</title>
        <authorList>
            <person name="Lee S.D."/>
        </authorList>
    </citation>
    <scope>NUCLEOTIDE SEQUENCE [LARGE SCALE GENOMIC DNA]</scope>
    <source>
        <strain evidence="2 3">BWM-S5</strain>
    </source>
</reference>
<dbReference type="NCBIfam" id="NF040686">
    <property type="entry name" value="TcpD_dom"/>
    <property type="match status" value="1"/>
</dbReference>
<organism evidence="2 3">
    <name type="scientific">Enterococcus larvae</name>
    <dbReference type="NCBI Taxonomy" id="2794352"/>
    <lineage>
        <taxon>Bacteria</taxon>
        <taxon>Bacillati</taxon>
        <taxon>Bacillota</taxon>
        <taxon>Bacilli</taxon>
        <taxon>Lactobacillales</taxon>
        <taxon>Enterococcaceae</taxon>
        <taxon>Enterococcus</taxon>
    </lineage>
</organism>
<evidence type="ECO:0008006" key="4">
    <source>
        <dbReference type="Google" id="ProtNLM"/>
    </source>
</evidence>
<name>A0ABS4CM74_9ENTE</name>